<evidence type="ECO:0000313" key="5">
    <source>
        <dbReference type="EMBL" id="QVL33499.1"/>
    </source>
</evidence>
<dbReference type="EMBL" id="CP074694">
    <property type="protein sequence ID" value="QVL33499.1"/>
    <property type="molecule type" value="Genomic_DNA"/>
</dbReference>
<dbReference type="RefSeq" id="WP_213498388.1">
    <property type="nucleotide sequence ID" value="NZ_CP074694.1"/>
</dbReference>
<dbReference type="InterPro" id="IPR036909">
    <property type="entry name" value="Cyt_c-like_dom_sf"/>
</dbReference>
<dbReference type="InterPro" id="IPR011429">
    <property type="entry name" value="Cyt_c_Planctomycete-type"/>
</dbReference>
<protein>
    <submittedName>
        <fullName evidence="5">PSD1 domain-containing protein</fullName>
    </submittedName>
</protein>
<feature type="domain" description="Cytochrome C Planctomycete-type" evidence="4">
    <location>
        <begin position="38"/>
        <end position="98"/>
    </location>
</feature>
<evidence type="ECO:0000313" key="6">
    <source>
        <dbReference type="Proteomes" id="UP000676194"/>
    </source>
</evidence>
<dbReference type="Pfam" id="PF07583">
    <property type="entry name" value="PSCyt2"/>
    <property type="match status" value="1"/>
</dbReference>
<dbReference type="SUPFAM" id="SSF46626">
    <property type="entry name" value="Cytochrome c"/>
    <property type="match status" value="1"/>
</dbReference>
<dbReference type="PANTHER" id="PTHR35889:SF3">
    <property type="entry name" value="F-BOX DOMAIN-CONTAINING PROTEIN"/>
    <property type="match status" value="1"/>
</dbReference>
<dbReference type="Pfam" id="PF07635">
    <property type="entry name" value="PSCyt1"/>
    <property type="match status" value="1"/>
</dbReference>
<dbReference type="InterPro" id="IPR022655">
    <property type="entry name" value="DUF1553"/>
</dbReference>
<sequence>MLVRVLVLILPLTFASRASAEETVNFNRDIRPILSDHCFQCHGPDESKRKAGLRLDTRESALAKLDSGKAAIVPKQIQNSELIHRITSGDSEVQMPPPSLGKNLSAQQIQLLTKWIDSGATYAGHWAFQSVQKPKVPDIAGLSHPVDRFIRARLARENLKPMPEASRETLIRRVSLDLTGLPPTPKEVDDFLQDKSADAYERVVDRLLKSPRYGEHMAAQWLDFARYADSNGFQTDSSRFQWPWRDWVIKAFNSNEPFNEFTIDQIAGDLRPNARPDQIVATGFNRNHRLNGEGGLIAEEWRIETVIDRVETTGSTWLGLTFNCCRCHDHKFDPISQKEFYQFFAFFNNNSESGILQGDARNTEPVISVSSQATEAELQAFEVQEKEFQSKLNLQLAELSKHESGWEKSFKSQLKSQESVWKILASSSVRSSGNAKLTLQPDGSYLASGPNPVHDTYEIVAPLNAGNFTGLLLETFVDPSLPQQSLGRYSNGNYVLSTVTAEITAPGVNKPISIKFNKAVADYSQAGWEASNLVGNNRQAGWAVDGPTRKQNCKVMLVADQSVSVPAEATIKIKLIHETLNNHNIGKFRLSTSSAPAGTLGLKGSQVPENIRKILEIDKSKRSDTQKSELTKYFRSFGSGPIQETESQIKALKAKRQELLARQPSVMVMKEMPTPRDAFVLIRGQYDRKGEQVSAGLPASLPRPDSKLPMNRLGLAKWMVQDSNPLTARVWVNRAWERFFGTGLVKTSENLGSQAEFPSHPELLDWLAAEFMKPENLPQVAGEPAHNWDMKALHKLLVLSATYRQSAQTTKELLEKDPENRLLARGPRFRLSGEVLRDQALFVSGLMIEKIGGPSVRPYMPEGVWDETSRYGDLRGYKPDNGEGLYRRSLYTIWKRTAAPPSMLIFDSPSREYCAVKRSRTNTPLQALSLLNEITFVEASRKFAERMLLEGGTTPSERLRYGFRLATSREPTPQEELILLDGLKKDFQKFRDKASSAEELLKVGKTARNPKLDPAELAAYTLTANVLLNLDEVVSR</sequence>
<dbReference type="AlphaFoldDB" id="A0A8E6EUB4"/>
<reference evidence="5" key="1">
    <citation type="submission" date="2021-05" db="EMBL/GenBank/DDBJ databases">
        <title>Complete genome sequence of the cellulolytic planctomycete Telmatocola sphagniphila SP2T and characterization of the first cellulase from planctomycetes.</title>
        <authorList>
            <person name="Rakitin A.L."/>
            <person name="Beletsky A.V."/>
            <person name="Naumoff D.G."/>
            <person name="Kulichevskaya I.S."/>
            <person name="Mardanov A.V."/>
            <person name="Ravin N.V."/>
            <person name="Dedysh S.N."/>
        </authorList>
    </citation>
    <scope>NUCLEOTIDE SEQUENCE</scope>
    <source>
        <strain evidence="5">SP2T</strain>
    </source>
</reference>
<dbReference type="GO" id="GO:0020037">
    <property type="term" value="F:heme binding"/>
    <property type="evidence" value="ECO:0007669"/>
    <property type="project" value="InterPro"/>
</dbReference>
<keyword evidence="1" id="KW-0732">Signal</keyword>
<evidence type="ECO:0000259" key="2">
    <source>
        <dbReference type="Pfam" id="PF07583"/>
    </source>
</evidence>
<accession>A0A8E6EUB4</accession>
<feature type="signal peptide" evidence="1">
    <location>
        <begin position="1"/>
        <end position="20"/>
    </location>
</feature>
<dbReference type="PANTHER" id="PTHR35889">
    <property type="entry name" value="CYCLOINULO-OLIGOSACCHARIDE FRUCTANOTRANSFERASE-RELATED"/>
    <property type="match status" value="1"/>
</dbReference>
<organism evidence="5 6">
    <name type="scientific">Telmatocola sphagniphila</name>
    <dbReference type="NCBI Taxonomy" id="1123043"/>
    <lineage>
        <taxon>Bacteria</taxon>
        <taxon>Pseudomonadati</taxon>
        <taxon>Planctomycetota</taxon>
        <taxon>Planctomycetia</taxon>
        <taxon>Gemmatales</taxon>
        <taxon>Gemmataceae</taxon>
    </lineage>
</organism>
<feature type="chain" id="PRO_5034314029" evidence="1">
    <location>
        <begin position="21"/>
        <end position="1036"/>
    </location>
</feature>
<feature type="domain" description="DUF1553" evidence="3">
    <location>
        <begin position="711"/>
        <end position="979"/>
    </location>
</feature>
<dbReference type="Pfam" id="PF07587">
    <property type="entry name" value="PSD1"/>
    <property type="match status" value="1"/>
</dbReference>
<evidence type="ECO:0000259" key="3">
    <source>
        <dbReference type="Pfam" id="PF07587"/>
    </source>
</evidence>
<dbReference type="GO" id="GO:0009055">
    <property type="term" value="F:electron transfer activity"/>
    <property type="evidence" value="ECO:0007669"/>
    <property type="project" value="InterPro"/>
</dbReference>
<name>A0A8E6EUB4_9BACT</name>
<evidence type="ECO:0000256" key="1">
    <source>
        <dbReference type="SAM" id="SignalP"/>
    </source>
</evidence>
<dbReference type="KEGG" id="tsph:KIH39_06195"/>
<dbReference type="InterPro" id="IPR011444">
    <property type="entry name" value="DUF1549"/>
</dbReference>
<keyword evidence="6" id="KW-1185">Reference proteome</keyword>
<feature type="domain" description="DUF1549" evidence="2">
    <location>
        <begin position="145"/>
        <end position="350"/>
    </location>
</feature>
<gene>
    <name evidence="5" type="ORF">KIH39_06195</name>
</gene>
<dbReference type="Proteomes" id="UP000676194">
    <property type="component" value="Chromosome"/>
</dbReference>
<dbReference type="Gene3D" id="1.10.760.10">
    <property type="entry name" value="Cytochrome c-like domain"/>
    <property type="match status" value="1"/>
</dbReference>
<evidence type="ECO:0000259" key="4">
    <source>
        <dbReference type="Pfam" id="PF07635"/>
    </source>
</evidence>
<proteinExistence type="predicted"/>